<gene>
    <name evidence="1" type="primary">Acey_s0533.g3051</name>
    <name evidence="1" type="ORF">Y032_0533g3051</name>
</gene>
<proteinExistence type="predicted"/>
<evidence type="ECO:0000313" key="1">
    <source>
        <dbReference type="EMBL" id="EYC42378.1"/>
    </source>
</evidence>
<dbReference type="Proteomes" id="UP000024635">
    <property type="component" value="Unassembled WGS sequence"/>
</dbReference>
<organism evidence="1 2">
    <name type="scientific">Ancylostoma ceylanicum</name>
    <dbReference type="NCBI Taxonomy" id="53326"/>
    <lineage>
        <taxon>Eukaryota</taxon>
        <taxon>Metazoa</taxon>
        <taxon>Ecdysozoa</taxon>
        <taxon>Nematoda</taxon>
        <taxon>Chromadorea</taxon>
        <taxon>Rhabditida</taxon>
        <taxon>Rhabditina</taxon>
        <taxon>Rhabditomorpha</taxon>
        <taxon>Strongyloidea</taxon>
        <taxon>Ancylostomatidae</taxon>
        <taxon>Ancylostomatinae</taxon>
        <taxon>Ancylostoma</taxon>
    </lineage>
</organism>
<accession>A0A016WTL0</accession>
<keyword evidence="2" id="KW-1185">Reference proteome</keyword>
<dbReference type="EMBL" id="JARK01000133">
    <property type="protein sequence ID" value="EYC42378.1"/>
    <property type="molecule type" value="Genomic_DNA"/>
</dbReference>
<comment type="caution">
    <text evidence="1">The sequence shown here is derived from an EMBL/GenBank/DDBJ whole genome shotgun (WGS) entry which is preliminary data.</text>
</comment>
<name>A0A016WTL0_9BILA</name>
<protein>
    <submittedName>
        <fullName evidence="1">Uncharacterized protein</fullName>
    </submittedName>
</protein>
<dbReference type="AlphaFoldDB" id="A0A016WTL0"/>
<reference evidence="2" key="1">
    <citation type="journal article" date="2015" name="Nat. Genet.">
        <title>The genome and transcriptome of the zoonotic hookworm Ancylostoma ceylanicum identify infection-specific gene families.</title>
        <authorList>
            <person name="Schwarz E.M."/>
            <person name="Hu Y."/>
            <person name="Antoshechkin I."/>
            <person name="Miller M.M."/>
            <person name="Sternberg P.W."/>
            <person name="Aroian R.V."/>
        </authorList>
    </citation>
    <scope>NUCLEOTIDE SEQUENCE</scope>
    <source>
        <strain evidence="2">HY135</strain>
    </source>
</reference>
<sequence>MGINITLGNLNDAFKPIRWMCCEAVVFTLDSHPPRPPPPAPASLNSAHSICPFHQSCHLEGVQDEELWRL</sequence>
<evidence type="ECO:0000313" key="2">
    <source>
        <dbReference type="Proteomes" id="UP000024635"/>
    </source>
</evidence>